<dbReference type="Proteomes" id="UP001141327">
    <property type="component" value="Unassembled WGS sequence"/>
</dbReference>
<dbReference type="EMBL" id="JAPMOS010000480">
    <property type="protein sequence ID" value="KAJ4452507.1"/>
    <property type="molecule type" value="Genomic_DNA"/>
</dbReference>
<comment type="caution">
    <text evidence="2">The sequence shown here is derived from an EMBL/GenBank/DDBJ whole genome shotgun (WGS) entry which is preliminary data.</text>
</comment>
<proteinExistence type="predicted"/>
<gene>
    <name evidence="2" type="ORF">PAPYR_13311</name>
</gene>
<feature type="region of interest" description="Disordered" evidence="1">
    <location>
        <begin position="151"/>
        <end position="192"/>
    </location>
</feature>
<sequence length="261" mass="27620">MAVMSIRMNSLSLLHGTARCPDRGAPGGAIPGAPDDLQDDRRRPWLELPTGVLRWNLWLAPVAVVRPRPRGSRRVTSRSRAWGDLWTGPRCWMSSSARAAPTTASWAGGLVREEPSDSTKKTLVPALARALEGSPGDVTLELVIRGLSWSRPGDSRTSSGLLASQAPAERHMTTPPQTPAGSDPVGRAPSRWPPLVLPPPATPGLPAAPLRSPPASSQLGAGGISRYRGPVCFATAVPRFCCSWAAEPLPAAGRMFTLTAP</sequence>
<protein>
    <submittedName>
        <fullName evidence="2">Uncharacterized protein</fullName>
    </submittedName>
</protein>
<evidence type="ECO:0000313" key="3">
    <source>
        <dbReference type="Proteomes" id="UP001141327"/>
    </source>
</evidence>
<organism evidence="2 3">
    <name type="scientific">Paratrimastix pyriformis</name>
    <dbReference type="NCBI Taxonomy" id="342808"/>
    <lineage>
        <taxon>Eukaryota</taxon>
        <taxon>Metamonada</taxon>
        <taxon>Preaxostyla</taxon>
        <taxon>Paratrimastigidae</taxon>
        <taxon>Paratrimastix</taxon>
    </lineage>
</organism>
<evidence type="ECO:0000256" key="1">
    <source>
        <dbReference type="SAM" id="MobiDB-lite"/>
    </source>
</evidence>
<accession>A0ABQ8U4L6</accession>
<keyword evidence="3" id="KW-1185">Reference proteome</keyword>
<evidence type="ECO:0000313" key="2">
    <source>
        <dbReference type="EMBL" id="KAJ4452507.1"/>
    </source>
</evidence>
<reference evidence="2" key="1">
    <citation type="journal article" date="2022" name="bioRxiv">
        <title>Genomics of Preaxostyla Flagellates Illuminates Evolutionary Transitions and the Path Towards Mitochondrial Loss.</title>
        <authorList>
            <person name="Novak L.V.F."/>
            <person name="Treitli S.C."/>
            <person name="Pyrih J."/>
            <person name="Halakuc P."/>
            <person name="Pipaliya S.V."/>
            <person name="Vacek V."/>
            <person name="Brzon O."/>
            <person name="Soukal P."/>
            <person name="Eme L."/>
            <person name="Dacks J.B."/>
            <person name="Karnkowska A."/>
            <person name="Elias M."/>
            <person name="Hampl V."/>
        </authorList>
    </citation>
    <scope>NUCLEOTIDE SEQUENCE</scope>
    <source>
        <strain evidence="2">RCP-MX</strain>
    </source>
</reference>
<name>A0ABQ8U4L6_9EUKA</name>